<proteinExistence type="predicted"/>
<dbReference type="EMBL" id="ML977500">
    <property type="protein sequence ID" value="KAF2132976.1"/>
    <property type="molecule type" value="Genomic_DNA"/>
</dbReference>
<protein>
    <submittedName>
        <fullName evidence="1">Uncharacterized protein</fullName>
    </submittedName>
</protein>
<sequence length="220" mass="24312">MFQHHKNIQHAVIELPPAACDSRKTSKSLNILPSSSSIHSTKSASSMPKQRIKPLFHHRVIPPQAPRTELAIHMQPHLHSSLNEALYGSPHGFGERRVKLEMTSDQSGIVICMRVVCSYEANVLILTAVGIYGSDWVGLCRLVAEEGVVWVKFELVGGVGEWRGGITRAAGEGLGDIRGRMGGENTGDDVAVRFSWTDDDGDGFRKSVKRGVEWVKERFR</sequence>
<organism evidence="1 2">
    <name type="scientific">Dothidotthia symphoricarpi CBS 119687</name>
    <dbReference type="NCBI Taxonomy" id="1392245"/>
    <lineage>
        <taxon>Eukaryota</taxon>
        <taxon>Fungi</taxon>
        <taxon>Dikarya</taxon>
        <taxon>Ascomycota</taxon>
        <taxon>Pezizomycotina</taxon>
        <taxon>Dothideomycetes</taxon>
        <taxon>Pleosporomycetidae</taxon>
        <taxon>Pleosporales</taxon>
        <taxon>Dothidotthiaceae</taxon>
        <taxon>Dothidotthia</taxon>
    </lineage>
</organism>
<accession>A0A6A6AN35</accession>
<gene>
    <name evidence="1" type="ORF">P153DRAFT_177553</name>
</gene>
<dbReference type="Proteomes" id="UP000799771">
    <property type="component" value="Unassembled WGS sequence"/>
</dbReference>
<name>A0A6A6AN35_9PLEO</name>
<dbReference type="GeneID" id="54402775"/>
<reference evidence="1" key="1">
    <citation type="journal article" date="2020" name="Stud. Mycol.">
        <title>101 Dothideomycetes genomes: a test case for predicting lifestyles and emergence of pathogens.</title>
        <authorList>
            <person name="Haridas S."/>
            <person name="Albert R."/>
            <person name="Binder M."/>
            <person name="Bloem J."/>
            <person name="Labutti K."/>
            <person name="Salamov A."/>
            <person name="Andreopoulos B."/>
            <person name="Baker S."/>
            <person name="Barry K."/>
            <person name="Bills G."/>
            <person name="Bluhm B."/>
            <person name="Cannon C."/>
            <person name="Castanera R."/>
            <person name="Culley D."/>
            <person name="Daum C."/>
            <person name="Ezra D."/>
            <person name="Gonzalez J."/>
            <person name="Henrissat B."/>
            <person name="Kuo A."/>
            <person name="Liang C."/>
            <person name="Lipzen A."/>
            <person name="Lutzoni F."/>
            <person name="Magnuson J."/>
            <person name="Mondo S."/>
            <person name="Nolan M."/>
            <person name="Ohm R."/>
            <person name="Pangilinan J."/>
            <person name="Park H.-J."/>
            <person name="Ramirez L."/>
            <person name="Alfaro M."/>
            <person name="Sun H."/>
            <person name="Tritt A."/>
            <person name="Yoshinaga Y."/>
            <person name="Zwiers L.-H."/>
            <person name="Turgeon B."/>
            <person name="Goodwin S."/>
            <person name="Spatafora J."/>
            <person name="Crous P."/>
            <person name="Grigoriev I."/>
        </authorList>
    </citation>
    <scope>NUCLEOTIDE SEQUENCE</scope>
    <source>
        <strain evidence="1">CBS 119687</strain>
    </source>
</reference>
<keyword evidence="2" id="KW-1185">Reference proteome</keyword>
<evidence type="ECO:0000313" key="1">
    <source>
        <dbReference type="EMBL" id="KAF2132976.1"/>
    </source>
</evidence>
<evidence type="ECO:0000313" key="2">
    <source>
        <dbReference type="Proteomes" id="UP000799771"/>
    </source>
</evidence>
<dbReference type="OrthoDB" id="3660222at2759"/>
<dbReference type="RefSeq" id="XP_033527363.1">
    <property type="nucleotide sequence ID" value="XM_033662343.1"/>
</dbReference>
<dbReference type="AlphaFoldDB" id="A0A6A6AN35"/>